<evidence type="ECO:0000259" key="3">
    <source>
        <dbReference type="Pfam" id="PF19040"/>
    </source>
</evidence>
<protein>
    <submittedName>
        <fullName evidence="4">Acyltransferase</fullName>
    </submittedName>
</protein>
<feature type="domain" description="Acyltransferase 3" evidence="2">
    <location>
        <begin position="15"/>
        <end position="349"/>
    </location>
</feature>
<sequence>MPSSQLNTASKYRPDIDGLRAIAIISVVFYHAGFPGFPGGFVGVDVFFVISGYLITGLLFNEAMASGRISLSGFYARRVRRLMPAGLLVLAVTLLLGGLFMLPGSSDQRILARSALAVAVFGSNFFFAYKTGGYFDDPSYSLPLLHTWSLSIEEQYYLIWPLLLLLFFRFYRTPNTEHKMRLRVILALSAMLVVSLAWCIISTPKQQNMAFYLLPARVWEFAIGGIVGLAGSAFHARLYRHAETLALIGLGLIIYSVTVFTHSTPFPGWAAMLPVFGSAALIFGLSANEHGLVRRLLCARPMVFIGILSYSWYLWHWPLLSIYRIYNLGAQNLLHNALIVALALGLAWLSFIWIERPIRLHRPWLFGRNRSTLFAGLGIIFCTLLLAVALLAWNKRQMSTPEFRRIQAAREDHLPLNCLLNQYRPLTKLPEEDCVHGLDKAHPKLLLWGDSHADHMMPMLIEAFPRLSIYQIAMGGCVPILGFESQLPTPLPYCADFNQRVLQKITELQGKGLETVILSARWPLYLGYPNIGLASQRLGDSQADEDKRAQLHAQMQLHFEATLTALEKLGLRVLVLGPIPSMVYQIPQCIGSRDAAYCNISRETNAT</sequence>
<dbReference type="GO" id="GO:0009103">
    <property type="term" value="P:lipopolysaccharide biosynthetic process"/>
    <property type="evidence" value="ECO:0007669"/>
    <property type="project" value="TreeGrafter"/>
</dbReference>
<dbReference type="InterPro" id="IPR050879">
    <property type="entry name" value="Acyltransferase_3"/>
</dbReference>
<feature type="transmembrane region" description="Helical" evidence="1">
    <location>
        <begin position="155"/>
        <end position="172"/>
    </location>
</feature>
<accession>A0A9D7FFG5</accession>
<keyword evidence="4" id="KW-0808">Transferase</keyword>
<gene>
    <name evidence="4" type="ORF">IPJ48_09630</name>
</gene>
<feature type="transmembrane region" description="Helical" evidence="1">
    <location>
        <begin position="266"/>
        <end position="285"/>
    </location>
</feature>
<dbReference type="InterPro" id="IPR002656">
    <property type="entry name" value="Acyl_transf_3_dom"/>
</dbReference>
<dbReference type="Pfam" id="PF19040">
    <property type="entry name" value="SGNH"/>
    <property type="match status" value="1"/>
</dbReference>
<dbReference type="PANTHER" id="PTHR23028">
    <property type="entry name" value="ACETYLTRANSFERASE"/>
    <property type="match status" value="1"/>
</dbReference>
<feature type="transmembrane region" description="Helical" evidence="1">
    <location>
        <begin position="209"/>
        <end position="230"/>
    </location>
</feature>
<dbReference type="AlphaFoldDB" id="A0A9D7FFG5"/>
<evidence type="ECO:0000256" key="1">
    <source>
        <dbReference type="SAM" id="Phobius"/>
    </source>
</evidence>
<feature type="transmembrane region" description="Helical" evidence="1">
    <location>
        <begin position="297"/>
        <end position="315"/>
    </location>
</feature>
<feature type="transmembrane region" description="Helical" evidence="1">
    <location>
        <begin position="184"/>
        <end position="203"/>
    </location>
</feature>
<keyword evidence="1" id="KW-1133">Transmembrane helix</keyword>
<evidence type="ECO:0000259" key="2">
    <source>
        <dbReference type="Pfam" id="PF01757"/>
    </source>
</evidence>
<feature type="transmembrane region" description="Helical" evidence="1">
    <location>
        <begin position="21"/>
        <end position="54"/>
    </location>
</feature>
<dbReference type="GO" id="GO:0016747">
    <property type="term" value="F:acyltransferase activity, transferring groups other than amino-acyl groups"/>
    <property type="evidence" value="ECO:0007669"/>
    <property type="project" value="InterPro"/>
</dbReference>
<dbReference type="GO" id="GO:0016020">
    <property type="term" value="C:membrane"/>
    <property type="evidence" value="ECO:0007669"/>
    <property type="project" value="TreeGrafter"/>
</dbReference>
<feature type="transmembrane region" description="Helical" evidence="1">
    <location>
        <begin position="242"/>
        <end position="260"/>
    </location>
</feature>
<dbReference type="Pfam" id="PF01757">
    <property type="entry name" value="Acyl_transf_3"/>
    <property type="match status" value="1"/>
</dbReference>
<evidence type="ECO:0000313" key="5">
    <source>
        <dbReference type="Proteomes" id="UP000886602"/>
    </source>
</evidence>
<dbReference type="InterPro" id="IPR043968">
    <property type="entry name" value="SGNH"/>
</dbReference>
<evidence type="ECO:0000313" key="4">
    <source>
        <dbReference type="EMBL" id="MBK7423329.1"/>
    </source>
</evidence>
<feature type="transmembrane region" description="Helical" evidence="1">
    <location>
        <begin position="114"/>
        <end position="135"/>
    </location>
</feature>
<feature type="non-terminal residue" evidence="4">
    <location>
        <position position="607"/>
    </location>
</feature>
<feature type="transmembrane region" description="Helical" evidence="1">
    <location>
        <begin position="82"/>
        <end position="102"/>
    </location>
</feature>
<feature type="transmembrane region" description="Helical" evidence="1">
    <location>
        <begin position="374"/>
        <end position="393"/>
    </location>
</feature>
<comment type="caution">
    <text evidence="4">The sequence shown here is derived from an EMBL/GenBank/DDBJ whole genome shotgun (WGS) entry which is preliminary data.</text>
</comment>
<dbReference type="Proteomes" id="UP000886602">
    <property type="component" value="Unassembled WGS sequence"/>
</dbReference>
<dbReference type="PANTHER" id="PTHR23028:SF53">
    <property type="entry name" value="ACYL_TRANSF_3 DOMAIN-CONTAINING PROTEIN"/>
    <property type="match status" value="1"/>
</dbReference>
<feature type="domain" description="SGNH" evidence="3">
    <location>
        <begin position="430"/>
        <end position="603"/>
    </location>
</feature>
<keyword evidence="1" id="KW-0472">Membrane</keyword>
<feature type="transmembrane region" description="Helical" evidence="1">
    <location>
        <begin position="335"/>
        <end position="354"/>
    </location>
</feature>
<keyword evidence="4" id="KW-0012">Acyltransferase</keyword>
<dbReference type="EMBL" id="JADJNC010000013">
    <property type="protein sequence ID" value="MBK7423329.1"/>
    <property type="molecule type" value="Genomic_DNA"/>
</dbReference>
<reference evidence="4" key="1">
    <citation type="submission" date="2020-10" db="EMBL/GenBank/DDBJ databases">
        <title>Connecting structure to function with the recovery of over 1000 high-quality activated sludge metagenome-assembled genomes encoding full-length rRNA genes using long-read sequencing.</title>
        <authorList>
            <person name="Singleton C.M."/>
            <person name="Petriglieri F."/>
            <person name="Kristensen J.M."/>
            <person name="Kirkegaard R.H."/>
            <person name="Michaelsen T.Y."/>
            <person name="Andersen M.H."/>
            <person name="Karst S.M."/>
            <person name="Dueholm M.S."/>
            <person name="Nielsen P.H."/>
            <person name="Albertsen M."/>
        </authorList>
    </citation>
    <scope>NUCLEOTIDE SEQUENCE</scope>
    <source>
        <strain evidence="4">EsbW_18-Q3-R4-48_MAXAC.044</strain>
    </source>
</reference>
<proteinExistence type="predicted"/>
<name>A0A9D7FFG5_9RHOO</name>
<keyword evidence="1" id="KW-0812">Transmembrane</keyword>
<organism evidence="4 5">
    <name type="scientific">Candidatus Propionivibrio dominans</name>
    <dbReference type="NCBI Taxonomy" id="2954373"/>
    <lineage>
        <taxon>Bacteria</taxon>
        <taxon>Pseudomonadati</taxon>
        <taxon>Pseudomonadota</taxon>
        <taxon>Betaproteobacteria</taxon>
        <taxon>Rhodocyclales</taxon>
        <taxon>Rhodocyclaceae</taxon>
        <taxon>Propionivibrio</taxon>
    </lineage>
</organism>